<sequence>MAAAVCAPLTPNPVPDMEHSGDERKNRIESLKKKAISASNKFRHSLTRKSRRSSKVMSVEIEDVHDAEELKAVDAFRQVLILEELLPSKHDDYHMMLRFLKARKFDIEKTKQMWSDMLQWRKEFGADTVLEEFEFQELNEVLEYYPQGHHGVDKEGRPVYIESLGKADPAKLMQVTNMDRYVKYHVREFERTFDVKFPACSLAAKRHIDQSTTILDVQGVGLKSFTKAARDLITRLQKIDGDNYPETLNRMFIINAGSGFRMLWNTVKSFLDPKTTAKIHVLGNKYQSKLLEIIDASELPEFLGGTCTCADKGGCVRSDKGPWNDPEILKRLDSSKVESAPEHPQSSPVPEKAYKFEDYDLVVDKSMDMSWKKVDNDMFALSKAKADCYTQYDACKAPQAISSPLFTGVMALVTGIVTMIRVTRNVPRKMTDATIYSSPVYCNDTAVKSLEHQSPAISSADYMTVLKRMAELEDKVSVLSAKPVSMPPEKEEMLSAALSRVDGLEQELMATKKALEESLAQQAELVAYLDKKKKKKKMLFW</sequence>
<organism evidence="11 12">
    <name type="scientific">Populus deltoides</name>
    <name type="common">Eastern poplar</name>
    <name type="synonym">Eastern cottonwood</name>
    <dbReference type="NCBI Taxonomy" id="3696"/>
    <lineage>
        <taxon>Eukaryota</taxon>
        <taxon>Viridiplantae</taxon>
        <taxon>Streptophyta</taxon>
        <taxon>Embryophyta</taxon>
        <taxon>Tracheophyta</taxon>
        <taxon>Spermatophyta</taxon>
        <taxon>Magnoliopsida</taxon>
        <taxon>eudicotyledons</taxon>
        <taxon>Gunneridae</taxon>
        <taxon>Pentapetalae</taxon>
        <taxon>rosids</taxon>
        <taxon>fabids</taxon>
        <taxon>Malpighiales</taxon>
        <taxon>Salicaceae</taxon>
        <taxon>Saliceae</taxon>
        <taxon>Populus</taxon>
    </lineage>
</organism>
<evidence type="ECO:0000313" key="12">
    <source>
        <dbReference type="Proteomes" id="UP000807159"/>
    </source>
</evidence>
<dbReference type="InterPro" id="IPR036273">
    <property type="entry name" value="CRAL/TRIO_N_dom_sf"/>
</dbReference>
<dbReference type="Gene3D" id="1.10.8.20">
    <property type="entry name" value="N-terminal domain of phosphatidylinositol transfer protein sec14p"/>
    <property type="match status" value="1"/>
</dbReference>
<dbReference type="EMBL" id="JACEGQ020000005">
    <property type="protein sequence ID" value="KAH8508317.1"/>
    <property type="molecule type" value="Genomic_DNA"/>
</dbReference>
<dbReference type="GO" id="GO:0005886">
    <property type="term" value="C:plasma membrane"/>
    <property type="evidence" value="ECO:0007669"/>
    <property type="project" value="UniProtKB-SubCell"/>
</dbReference>
<dbReference type="SMART" id="SM00516">
    <property type="entry name" value="SEC14"/>
    <property type="match status" value="1"/>
</dbReference>
<keyword evidence="5" id="KW-0333">Golgi apparatus</keyword>
<evidence type="ECO:0000256" key="1">
    <source>
        <dbReference type="ARBA" id="ARBA00004202"/>
    </source>
</evidence>
<protein>
    <recommendedName>
        <fullName evidence="10">CRAL-TRIO domain-containing protein</fullName>
    </recommendedName>
</protein>
<dbReference type="InterPro" id="IPR001251">
    <property type="entry name" value="CRAL-TRIO_dom"/>
</dbReference>
<dbReference type="SUPFAM" id="SSF52087">
    <property type="entry name" value="CRAL/TRIO domain"/>
    <property type="match status" value="1"/>
</dbReference>
<dbReference type="Proteomes" id="UP000807159">
    <property type="component" value="Chromosome 5"/>
</dbReference>
<evidence type="ECO:0000256" key="3">
    <source>
        <dbReference type="ARBA" id="ARBA00022448"/>
    </source>
</evidence>
<dbReference type="GO" id="GO:0015031">
    <property type="term" value="P:protein transport"/>
    <property type="evidence" value="ECO:0007669"/>
    <property type="project" value="UniProtKB-KW"/>
</dbReference>
<dbReference type="InterPro" id="IPR036865">
    <property type="entry name" value="CRAL-TRIO_dom_sf"/>
</dbReference>
<evidence type="ECO:0000259" key="10">
    <source>
        <dbReference type="PROSITE" id="PS50191"/>
    </source>
</evidence>
<evidence type="ECO:0000256" key="5">
    <source>
        <dbReference type="ARBA" id="ARBA00023034"/>
    </source>
</evidence>
<comment type="caution">
    <text evidence="11">The sequence shown here is derived from an EMBL/GenBank/DDBJ whole genome shotgun (WGS) entry which is preliminary data.</text>
</comment>
<reference evidence="11" key="1">
    <citation type="journal article" date="2021" name="J. Hered.">
        <title>Genome Assembly of Salicaceae Populus deltoides (Eastern Cottonwood) I-69 Based on Nanopore Sequencing and Hi-C Technologies.</title>
        <authorList>
            <person name="Bai S."/>
            <person name="Wu H."/>
            <person name="Zhang J."/>
            <person name="Pan Z."/>
            <person name="Zhao W."/>
            <person name="Li Z."/>
            <person name="Tong C."/>
        </authorList>
    </citation>
    <scope>NUCLEOTIDE SEQUENCE</scope>
    <source>
        <tissue evidence="11">Leaf</tissue>
    </source>
</reference>
<comment type="subcellular location">
    <subcellularLocation>
        <location evidence="1">Cell membrane</location>
        <topology evidence="1">Peripheral membrane protein</topology>
    </subcellularLocation>
    <subcellularLocation>
        <location evidence="2">Golgi apparatus membrane</location>
        <topology evidence="2">Peripheral membrane protein</topology>
    </subcellularLocation>
</comment>
<keyword evidence="12" id="KW-1185">Reference proteome</keyword>
<dbReference type="CDD" id="cd00170">
    <property type="entry name" value="SEC14"/>
    <property type="match status" value="1"/>
</dbReference>
<evidence type="ECO:0000313" key="11">
    <source>
        <dbReference type="EMBL" id="KAH8508317.1"/>
    </source>
</evidence>
<evidence type="ECO:0000256" key="2">
    <source>
        <dbReference type="ARBA" id="ARBA00004395"/>
    </source>
</evidence>
<gene>
    <name evidence="11" type="ORF">H0E87_010442</name>
</gene>
<evidence type="ECO:0000256" key="4">
    <source>
        <dbReference type="ARBA" id="ARBA00022927"/>
    </source>
</evidence>
<keyword evidence="6 8" id="KW-0175">Coiled coil</keyword>
<dbReference type="PANTHER" id="PTHR45657">
    <property type="entry name" value="CRAL-TRIO DOMAIN-CONTAINING PROTEIN YKL091C-RELATED"/>
    <property type="match status" value="1"/>
</dbReference>
<evidence type="ECO:0000256" key="8">
    <source>
        <dbReference type="SAM" id="Coils"/>
    </source>
</evidence>
<dbReference type="Gene3D" id="3.40.525.10">
    <property type="entry name" value="CRAL-TRIO lipid binding domain"/>
    <property type="match status" value="1"/>
</dbReference>
<feature type="domain" description="CRAL-TRIO" evidence="10">
    <location>
        <begin position="137"/>
        <end position="311"/>
    </location>
</feature>
<dbReference type="Pfam" id="PF03765">
    <property type="entry name" value="CRAL_TRIO_N"/>
    <property type="match status" value="1"/>
</dbReference>
<dbReference type="PANTHER" id="PTHR45657:SF29">
    <property type="entry name" value="PHOSPHATIDYLINOSITOL_PHOSPHATIDYLCHOLINE TRANSFER PROTEIN SFH12"/>
    <property type="match status" value="1"/>
</dbReference>
<keyword evidence="4" id="KW-0653">Protein transport</keyword>
<dbReference type="PROSITE" id="PS50191">
    <property type="entry name" value="CRAL_TRIO"/>
    <property type="match status" value="1"/>
</dbReference>
<dbReference type="InterPro" id="IPR051026">
    <property type="entry name" value="PI/PC_transfer"/>
</dbReference>
<dbReference type="AlphaFoldDB" id="A0A8T2YT65"/>
<dbReference type="SUPFAM" id="SSF46938">
    <property type="entry name" value="CRAL/TRIO N-terminal domain"/>
    <property type="match status" value="1"/>
</dbReference>
<accession>A0A8T2YT65</accession>
<dbReference type="Pfam" id="PF00650">
    <property type="entry name" value="CRAL_TRIO"/>
    <property type="match status" value="1"/>
</dbReference>
<proteinExistence type="inferred from homology"/>
<comment type="similarity">
    <text evidence="7">Belongs to the SFH family.</text>
</comment>
<dbReference type="InterPro" id="IPR011074">
    <property type="entry name" value="CRAL/TRIO_N_dom"/>
</dbReference>
<evidence type="ECO:0000256" key="9">
    <source>
        <dbReference type="SAM" id="MobiDB-lite"/>
    </source>
</evidence>
<dbReference type="FunFam" id="3.40.525.10:FF:000011">
    <property type="entry name" value="SEC14 cytosolic factor"/>
    <property type="match status" value="1"/>
</dbReference>
<evidence type="ECO:0000256" key="6">
    <source>
        <dbReference type="ARBA" id="ARBA00023054"/>
    </source>
</evidence>
<dbReference type="SMART" id="SM01100">
    <property type="entry name" value="CRAL_TRIO_N"/>
    <property type="match status" value="1"/>
</dbReference>
<dbReference type="GO" id="GO:0000139">
    <property type="term" value="C:Golgi membrane"/>
    <property type="evidence" value="ECO:0007669"/>
    <property type="project" value="UniProtKB-SubCell"/>
</dbReference>
<name>A0A8T2YT65_POPDE</name>
<evidence type="ECO:0000256" key="7">
    <source>
        <dbReference type="ARBA" id="ARBA00038020"/>
    </source>
</evidence>
<feature type="coiled-coil region" evidence="8">
    <location>
        <begin position="494"/>
        <end position="521"/>
    </location>
</feature>
<keyword evidence="3" id="KW-0813">Transport</keyword>
<feature type="compositionally biased region" description="Basic and acidic residues" evidence="9">
    <location>
        <begin position="16"/>
        <end position="25"/>
    </location>
</feature>
<dbReference type="PRINTS" id="PR00180">
    <property type="entry name" value="CRETINALDHBP"/>
</dbReference>
<feature type="region of interest" description="Disordered" evidence="9">
    <location>
        <begin position="1"/>
        <end position="25"/>
    </location>
</feature>